<evidence type="ECO:0000259" key="1">
    <source>
        <dbReference type="PROSITE" id="PS51725"/>
    </source>
</evidence>
<dbReference type="Gene3D" id="3.30.70.100">
    <property type="match status" value="1"/>
</dbReference>
<evidence type="ECO:0000313" key="2">
    <source>
        <dbReference type="EMBL" id="ANN80384.1"/>
    </source>
</evidence>
<dbReference type="InterPro" id="IPR011008">
    <property type="entry name" value="Dimeric_a/b-barrel"/>
</dbReference>
<dbReference type="Proteomes" id="UP000091926">
    <property type="component" value="Chromosome"/>
</dbReference>
<protein>
    <submittedName>
        <fullName evidence="2">Antibiotic biosynthesis monooxygenase</fullName>
    </submittedName>
</protein>
<name>A0A193GM69_9BORD</name>
<dbReference type="InterPro" id="IPR007138">
    <property type="entry name" value="ABM_dom"/>
</dbReference>
<dbReference type="PROSITE" id="PS51725">
    <property type="entry name" value="ABM"/>
    <property type="match status" value="1"/>
</dbReference>
<organism evidence="2 3">
    <name type="scientific">Bordetella flabilis</name>
    <dbReference type="NCBI Taxonomy" id="463014"/>
    <lineage>
        <taxon>Bacteria</taxon>
        <taxon>Pseudomonadati</taxon>
        <taxon>Pseudomonadota</taxon>
        <taxon>Betaproteobacteria</taxon>
        <taxon>Burkholderiales</taxon>
        <taxon>Alcaligenaceae</taxon>
        <taxon>Bordetella</taxon>
    </lineage>
</organism>
<keyword evidence="3" id="KW-1185">Reference proteome</keyword>
<dbReference type="EMBL" id="CP016172">
    <property type="protein sequence ID" value="ANN80384.1"/>
    <property type="molecule type" value="Genomic_DNA"/>
</dbReference>
<dbReference type="RefSeq" id="WP_066665246.1">
    <property type="nucleotide sequence ID" value="NZ_CBCSCL010000005.1"/>
</dbReference>
<dbReference type="OrthoDB" id="1493813at2"/>
<keyword evidence="2" id="KW-0503">Monooxygenase</keyword>
<reference evidence="2 3" key="1">
    <citation type="submission" date="2016-06" db="EMBL/GenBank/DDBJ databases">
        <title>Complete genome sequences of Bordetella bronchialis and Bordetella flabilis.</title>
        <authorList>
            <person name="LiPuma J.J."/>
            <person name="Spilker T."/>
        </authorList>
    </citation>
    <scope>NUCLEOTIDE SEQUENCE [LARGE SCALE GENOMIC DNA]</scope>
    <source>
        <strain evidence="2 3">AU10664</strain>
    </source>
</reference>
<dbReference type="AlphaFoldDB" id="A0A193GM69"/>
<proteinExistence type="predicted"/>
<gene>
    <name evidence="2" type="ORF">BAU07_10355</name>
</gene>
<sequence>MTTITENTEFVTLINVFTVEPANQQELVNLLARATDTSVRHVPGFISAALHSSVDGTKVTMYAQWQSAEHYRAMRSNPVASPYLEQALAIAKFDPGMYNVVKIFSPTSGPNGG</sequence>
<evidence type="ECO:0000313" key="3">
    <source>
        <dbReference type="Proteomes" id="UP000091926"/>
    </source>
</evidence>
<dbReference type="KEGG" id="bfz:BAU07_10355"/>
<dbReference type="STRING" id="463014.BAU07_10355"/>
<feature type="domain" description="ABM" evidence="1">
    <location>
        <begin position="11"/>
        <end position="101"/>
    </location>
</feature>
<dbReference type="SUPFAM" id="SSF54909">
    <property type="entry name" value="Dimeric alpha+beta barrel"/>
    <property type="match status" value="1"/>
</dbReference>
<accession>A0A193GM69</accession>
<keyword evidence="2" id="KW-0560">Oxidoreductase</keyword>
<dbReference type="Pfam" id="PF03992">
    <property type="entry name" value="ABM"/>
    <property type="match status" value="1"/>
</dbReference>
<dbReference type="GO" id="GO:0004497">
    <property type="term" value="F:monooxygenase activity"/>
    <property type="evidence" value="ECO:0007669"/>
    <property type="project" value="UniProtKB-KW"/>
</dbReference>